<protein>
    <recommendedName>
        <fullName evidence="1">F-box domain-containing protein</fullName>
    </recommendedName>
</protein>
<reference evidence="2" key="2">
    <citation type="journal article" date="2015" name="Data Brief">
        <title>Shoot transcriptome of the giant reed, Arundo donax.</title>
        <authorList>
            <person name="Barrero R.A."/>
            <person name="Guerrero F.D."/>
            <person name="Moolhuijzen P."/>
            <person name="Goolsby J.A."/>
            <person name="Tidwell J."/>
            <person name="Bellgard S.E."/>
            <person name="Bellgard M.I."/>
        </authorList>
    </citation>
    <scope>NUCLEOTIDE SEQUENCE</scope>
    <source>
        <tissue evidence="2">Shoot tissue taken approximately 20 cm above the soil surface</tissue>
    </source>
</reference>
<organism evidence="2">
    <name type="scientific">Arundo donax</name>
    <name type="common">Giant reed</name>
    <name type="synonym">Donax arundinaceus</name>
    <dbReference type="NCBI Taxonomy" id="35708"/>
    <lineage>
        <taxon>Eukaryota</taxon>
        <taxon>Viridiplantae</taxon>
        <taxon>Streptophyta</taxon>
        <taxon>Embryophyta</taxon>
        <taxon>Tracheophyta</taxon>
        <taxon>Spermatophyta</taxon>
        <taxon>Magnoliopsida</taxon>
        <taxon>Liliopsida</taxon>
        <taxon>Poales</taxon>
        <taxon>Poaceae</taxon>
        <taxon>PACMAD clade</taxon>
        <taxon>Arundinoideae</taxon>
        <taxon>Arundineae</taxon>
        <taxon>Arundo</taxon>
    </lineage>
</organism>
<sequence length="84" mass="9534">MTRGSSSPAPVLPPDDVIREILLRLPPHPACLLRAALVCKHWRRLVRDAAFLCRLRARHRHKPPLLGFFDRLASFAPPVNRPTV</sequence>
<dbReference type="InterPro" id="IPR036047">
    <property type="entry name" value="F-box-like_dom_sf"/>
</dbReference>
<reference evidence="2" key="1">
    <citation type="submission" date="2014-09" db="EMBL/GenBank/DDBJ databases">
        <authorList>
            <person name="Magalhaes I.L.F."/>
            <person name="Oliveira U."/>
            <person name="Santos F.R."/>
            <person name="Vidigal T.H.D.A."/>
            <person name="Brescovit A.D."/>
            <person name="Santos A.J."/>
        </authorList>
    </citation>
    <scope>NUCLEOTIDE SEQUENCE</scope>
    <source>
        <tissue evidence="2">Shoot tissue taken approximately 20 cm above the soil surface</tissue>
    </source>
</reference>
<name>A0A0A8ZXI3_ARUDO</name>
<dbReference type="Gene3D" id="1.20.1280.50">
    <property type="match status" value="1"/>
</dbReference>
<dbReference type="PANTHER" id="PTHR32133">
    <property type="entry name" value="OS07G0120400 PROTEIN"/>
    <property type="match status" value="1"/>
</dbReference>
<dbReference type="SUPFAM" id="SSF81383">
    <property type="entry name" value="F-box domain"/>
    <property type="match status" value="1"/>
</dbReference>
<evidence type="ECO:0000313" key="2">
    <source>
        <dbReference type="EMBL" id="JAD41475.1"/>
    </source>
</evidence>
<dbReference type="InterPro" id="IPR001810">
    <property type="entry name" value="F-box_dom"/>
</dbReference>
<proteinExistence type="predicted"/>
<dbReference type="Pfam" id="PF00646">
    <property type="entry name" value="F-box"/>
    <property type="match status" value="1"/>
</dbReference>
<dbReference type="EMBL" id="GBRH01256420">
    <property type="protein sequence ID" value="JAD41475.1"/>
    <property type="molecule type" value="Transcribed_RNA"/>
</dbReference>
<dbReference type="AlphaFoldDB" id="A0A0A8ZXI3"/>
<feature type="domain" description="F-box" evidence="1">
    <location>
        <begin position="14"/>
        <end position="51"/>
    </location>
</feature>
<evidence type="ECO:0000259" key="1">
    <source>
        <dbReference type="Pfam" id="PF00646"/>
    </source>
</evidence>
<accession>A0A0A8ZXI3</accession>